<feature type="transmembrane region" description="Helical" evidence="11">
    <location>
        <begin position="179"/>
        <end position="200"/>
    </location>
</feature>
<dbReference type="InterPro" id="IPR004771">
    <property type="entry name" value="K/H_exchanger"/>
</dbReference>
<dbReference type="OrthoDB" id="9781411at2"/>
<dbReference type="GO" id="GO:1902600">
    <property type="term" value="P:proton transmembrane transport"/>
    <property type="evidence" value="ECO:0007669"/>
    <property type="project" value="InterPro"/>
</dbReference>
<comment type="similarity">
    <text evidence="2">Belongs to the monovalent cation:proton antiporter 2 (CPA2) transporter (TC 2.A.37) family.</text>
</comment>
<feature type="transmembrane region" description="Helical" evidence="11">
    <location>
        <begin position="29"/>
        <end position="47"/>
    </location>
</feature>
<protein>
    <submittedName>
        <fullName evidence="13">Potassium transporter</fullName>
    </submittedName>
</protein>
<feature type="transmembrane region" description="Helical" evidence="11">
    <location>
        <begin position="145"/>
        <end position="167"/>
    </location>
</feature>
<evidence type="ECO:0000256" key="5">
    <source>
        <dbReference type="ARBA" id="ARBA00022538"/>
    </source>
</evidence>
<dbReference type="PANTHER" id="PTHR46157:SF4">
    <property type="entry name" value="K(+) EFFLUX ANTIPORTER 3, CHLOROPLASTIC"/>
    <property type="match status" value="1"/>
</dbReference>
<feature type="transmembrane region" description="Helical" evidence="11">
    <location>
        <begin position="6"/>
        <end position="22"/>
    </location>
</feature>
<dbReference type="GO" id="GO:0015297">
    <property type="term" value="F:antiporter activity"/>
    <property type="evidence" value="ECO:0007669"/>
    <property type="project" value="UniProtKB-KW"/>
</dbReference>
<evidence type="ECO:0000256" key="8">
    <source>
        <dbReference type="ARBA" id="ARBA00022989"/>
    </source>
</evidence>
<comment type="subcellular location">
    <subcellularLocation>
        <location evidence="1">Endomembrane system</location>
        <topology evidence="1">Multi-pass membrane protein</topology>
    </subcellularLocation>
</comment>
<dbReference type="NCBIfam" id="TIGR00932">
    <property type="entry name" value="2a37"/>
    <property type="match status" value="1"/>
</dbReference>
<keyword evidence="8 11" id="KW-1133">Transmembrane helix</keyword>
<keyword evidence="14" id="KW-1185">Reference proteome</keyword>
<proteinExistence type="inferred from homology"/>
<organism evidence="13 14">
    <name type="scientific">Zoogloea ramigera</name>
    <dbReference type="NCBI Taxonomy" id="350"/>
    <lineage>
        <taxon>Bacteria</taxon>
        <taxon>Pseudomonadati</taxon>
        <taxon>Pseudomonadota</taxon>
        <taxon>Betaproteobacteria</taxon>
        <taxon>Rhodocyclales</taxon>
        <taxon>Zoogloeaceae</taxon>
        <taxon>Zoogloea</taxon>
    </lineage>
</organism>
<dbReference type="InterPro" id="IPR038770">
    <property type="entry name" value="Na+/solute_symporter_sf"/>
</dbReference>
<evidence type="ECO:0000256" key="3">
    <source>
        <dbReference type="ARBA" id="ARBA00022448"/>
    </source>
</evidence>
<dbReference type="RefSeq" id="WP_141355109.1">
    <property type="nucleotide sequence ID" value="NZ_BJNV01000132.1"/>
</dbReference>
<dbReference type="PROSITE" id="PS51201">
    <property type="entry name" value="RCK_N"/>
    <property type="match status" value="1"/>
</dbReference>
<dbReference type="GO" id="GO:0008324">
    <property type="term" value="F:monoatomic cation transmembrane transporter activity"/>
    <property type="evidence" value="ECO:0007669"/>
    <property type="project" value="InterPro"/>
</dbReference>
<keyword evidence="6 11" id="KW-0812">Transmembrane</keyword>
<feature type="domain" description="RCK N-terminal" evidence="12">
    <location>
        <begin position="394"/>
        <end position="515"/>
    </location>
</feature>
<comment type="caution">
    <text evidence="13">The sequence shown here is derived from an EMBL/GenBank/DDBJ whole genome shotgun (WGS) entry which is preliminary data.</text>
</comment>
<evidence type="ECO:0000259" key="12">
    <source>
        <dbReference type="PROSITE" id="PS51201"/>
    </source>
</evidence>
<keyword evidence="7" id="KW-0630">Potassium</keyword>
<evidence type="ECO:0000256" key="2">
    <source>
        <dbReference type="ARBA" id="ARBA00005551"/>
    </source>
</evidence>
<dbReference type="InterPro" id="IPR003148">
    <property type="entry name" value="RCK_N"/>
</dbReference>
<dbReference type="EMBL" id="BJNV01000132">
    <property type="protein sequence ID" value="GEC97794.1"/>
    <property type="molecule type" value="Genomic_DNA"/>
</dbReference>
<name>A0A4Y4D232_ZOORA</name>
<feature type="transmembrane region" description="Helical" evidence="11">
    <location>
        <begin position="112"/>
        <end position="133"/>
    </location>
</feature>
<dbReference type="AlphaFoldDB" id="A0A4Y4D232"/>
<keyword evidence="9" id="KW-0406">Ion transport</keyword>
<feature type="transmembrane region" description="Helical" evidence="11">
    <location>
        <begin position="289"/>
        <end position="308"/>
    </location>
</feature>
<dbReference type="SUPFAM" id="SSF51735">
    <property type="entry name" value="NAD(P)-binding Rossmann-fold domains"/>
    <property type="match status" value="1"/>
</dbReference>
<sequence>MQSLTTFAALLLASVLFVPLFKRAGLGTVLGYLAVGMLIGPFGIKLVRDPDNLMHTAELGVILLLFVIGLELKPSRLWALRRSVFGLGVLQLAGAAVALAAAGRYLGLSMSAAALVGIILALSSTAFVLPTLAERRELSTRHGREAFAILLFQDLSVIPLLALIPLFGTGKPTALTHPAVGLGLLVVVALIGRPLLDALFRHVARVNSREMFTAAALVTVLGLALMMQAGGLSMSLGAFVAGVLLADSEFRHELEASIAPFQGLLLGLFFMAVGMSTNLSLLVKFPWQILGLTVGLIVVKFVMLYGLRRLIGGQKADARLLALALAQGGEFAFVLFDAAQSFRVLGEVQADKLTLVVALSMALSPLLLMLGDRLARAEAEAQPPRAFDTMPAEAGEVVIAGFGRVGQIVGRLLLARGVPFTALDADPEQVDAVRKFGLKVFYGDAANLDLLHAAQLREARVFVLAIDDVEASLRTAELVRRHFPHVQIVARARNRFHASRLMDLGIQRQIRETLPASFEMARWTLELLHEPPALAEQLVSRFARHDAELLARQQAIAHDESQLIQSSRESRDELAQILEEARAAFARKERGAQRAV</sequence>
<keyword evidence="4" id="KW-0050">Antiport</keyword>
<feature type="transmembrane region" description="Helical" evidence="11">
    <location>
        <begin position="84"/>
        <end position="106"/>
    </location>
</feature>
<keyword evidence="3" id="KW-0813">Transport</keyword>
<dbReference type="FunFam" id="3.40.50.720:FF:000036">
    <property type="entry name" value="Glutathione-regulated potassium-efflux system protein KefB"/>
    <property type="match status" value="1"/>
</dbReference>
<keyword evidence="5" id="KW-0633">Potassium transport</keyword>
<dbReference type="GO" id="GO:0012505">
    <property type="term" value="C:endomembrane system"/>
    <property type="evidence" value="ECO:0007669"/>
    <property type="project" value="UniProtKB-SubCell"/>
</dbReference>
<dbReference type="InterPro" id="IPR006153">
    <property type="entry name" value="Cation/H_exchanger_TM"/>
</dbReference>
<dbReference type="Proteomes" id="UP000318422">
    <property type="component" value="Unassembled WGS sequence"/>
</dbReference>
<evidence type="ECO:0000313" key="13">
    <source>
        <dbReference type="EMBL" id="GEC97794.1"/>
    </source>
</evidence>
<evidence type="ECO:0000313" key="14">
    <source>
        <dbReference type="Proteomes" id="UP000318422"/>
    </source>
</evidence>
<reference evidence="13 14" key="1">
    <citation type="submission" date="2019-06" db="EMBL/GenBank/DDBJ databases">
        <title>Whole genome shotgun sequence of Zoogloea ramigera NBRC 15342.</title>
        <authorList>
            <person name="Hosoyama A."/>
            <person name="Uohara A."/>
            <person name="Ohji S."/>
            <person name="Ichikawa N."/>
        </authorList>
    </citation>
    <scope>NUCLEOTIDE SEQUENCE [LARGE SCALE GENOMIC DNA]</scope>
    <source>
        <strain evidence="13 14">NBRC 15342</strain>
    </source>
</reference>
<evidence type="ECO:0000256" key="1">
    <source>
        <dbReference type="ARBA" id="ARBA00004127"/>
    </source>
</evidence>
<feature type="transmembrane region" description="Helical" evidence="11">
    <location>
        <begin position="53"/>
        <end position="72"/>
    </location>
</feature>
<dbReference type="InterPro" id="IPR036291">
    <property type="entry name" value="NAD(P)-bd_dom_sf"/>
</dbReference>
<feature type="transmembrane region" description="Helical" evidence="11">
    <location>
        <begin position="264"/>
        <end position="283"/>
    </location>
</feature>
<evidence type="ECO:0000256" key="11">
    <source>
        <dbReference type="SAM" id="Phobius"/>
    </source>
</evidence>
<evidence type="ECO:0000256" key="9">
    <source>
        <dbReference type="ARBA" id="ARBA00023065"/>
    </source>
</evidence>
<gene>
    <name evidence="13" type="ORF">ZRA01_38670</name>
</gene>
<dbReference type="Pfam" id="PF02254">
    <property type="entry name" value="TrkA_N"/>
    <property type="match status" value="1"/>
</dbReference>
<evidence type="ECO:0000256" key="4">
    <source>
        <dbReference type="ARBA" id="ARBA00022449"/>
    </source>
</evidence>
<dbReference type="GO" id="GO:0005886">
    <property type="term" value="C:plasma membrane"/>
    <property type="evidence" value="ECO:0007669"/>
    <property type="project" value="TreeGrafter"/>
</dbReference>
<dbReference type="Gene3D" id="1.20.1530.20">
    <property type="match status" value="1"/>
</dbReference>
<dbReference type="GO" id="GO:0006813">
    <property type="term" value="P:potassium ion transport"/>
    <property type="evidence" value="ECO:0007669"/>
    <property type="project" value="UniProtKB-KW"/>
</dbReference>
<keyword evidence="10 11" id="KW-0472">Membrane</keyword>
<dbReference type="Pfam" id="PF00999">
    <property type="entry name" value="Na_H_Exchanger"/>
    <property type="match status" value="1"/>
</dbReference>
<evidence type="ECO:0000256" key="10">
    <source>
        <dbReference type="ARBA" id="ARBA00023136"/>
    </source>
</evidence>
<dbReference type="Gene3D" id="3.40.50.720">
    <property type="entry name" value="NAD(P)-binding Rossmann-like Domain"/>
    <property type="match status" value="1"/>
</dbReference>
<accession>A0A4Y4D232</accession>
<dbReference type="PANTHER" id="PTHR46157">
    <property type="entry name" value="K(+) EFFLUX ANTIPORTER 3, CHLOROPLASTIC"/>
    <property type="match status" value="1"/>
</dbReference>
<evidence type="ECO:0000256" key="6">
    <source>
        <dbReference type="ARBA" id="ARBA00022692"/>
    </source>
</evidence>
<evidence type="ECO:0000256" key="7">
    <source>
        <dbReference type="ARBA" id="ARBA00022958"/>
    </source>
</evidence>